<feature type="transmembrane region" description="Helical" evidence="7">
    <location>
        <begin position="374"/>
        <end position="392"/>
    </location>
</feature>
<gene>
    <name evidence="9" type="primary">mdtL</name>
    <name evidence="9" type="ORF">PAA8504_02121</name>
</gene>
<evidence type="ECO:0000313" key="10">
    <source>
        <dbReference type="Proteomes" id="UP000244912"/>
    </source>
</evidence>
<comment type="subcellular location">
    <subcellularLocation>
        <location evidence="1">Cell membrane</location>
        <topology evidence="1">Multi-pass membrane protein</topology>
    </subcellularLocation>
</comment>
<feature type="transmembrane region" description="Helical" evidence="7">
    <location>
        <begin position="170"/>
        <end position="188"/>
    </location>
</feature>
<dbReference type="InterPro" id="IPR020846">
    <property type="entry name" value="MFS_dom"/>
</dbReference>
<evidence type="ECO:0000256" key="6">
    <source>
        <dbReference type="ARBA" id="ARBA00023136"/>
    </source>
</evidence>
<feature type="transmembrane region" description="Helical" evidence="7">
    <location>
        <begin position="106"/>
        <end position="127"/>
    </location>
</feature>
<dbReference type="InterPro" id="IPR050171">
    <property type="entry name" value="MFS_Transporters"/>
</dbReference>
<evidence type="ECO:0000256" key="3">
    <source>
        <dbReference type="ARBA" id="ARBA00022475"/>
    </source>
</evidence>
<dbReference type="GO" id="GO:0022857">
    <property type="term" value="F:transmembrane transporter activity"/>
    <property type="evidence" value="ECO:0007669"/>
    <property type="project" value="InterPro"/>
</dbReference>
<feature type="transmembrane region" description="Helical" evidence="7">
    <location>
        <begin position="81"/>
        <end position="100"/>
    </location>
</feature>
<dbReference type="PANTHER" id="PTHR23517:SF13">
    <property type="entry name" value="MAJOR FACILITATOR SUPERFAMILY MFS_1"/>
    <property type="match status" value="1"/>
</dbReference>
<dbReference type="PANTHER" id="PTHR23517">
    <property type="entry name" value="RESISTANCE PROTEIN MDTM, PUTATIVE-RELATED-RELATED"/>
    <property type="match status" value="1"/>
</dbReference>
<evidence type="ECO:0000256" key="2">
    <source>
        <dbReference type="ARBA" id="ARBA00022448"/>
    </source>
</evidence>
<dbReference type="InterPro" id="IPR011701">
    <property type="entry name" value="MFS"/>
</dbReference>
<dbReference type="PROSITE" id="PS50850">
    <property type="entry name" value="MFS"/>
    <property type="match status" value="1"/>
</dbReference>
<keyword evidence="6 7" id="KW-0472">Membrane</keyword>
<proteinExistence type="predicted"/>
<feature type="domain" description="Major facilitator superfamily (MFS) profile" evidence="8">
    <location>
        <begin position="15"/>
        <end position="397"/>
    </location>
</feature>
<feature type="transmembrane region" description="Helical" evidence="7">
    <location>
        <begin position="344"/>
        <end position="368"/>
    </location>
</feature>
<feature type="transmembrane region" description="Helical" evidence="7">
    <location>
        <begin position="216"/>
        <end position="237"/>
    </location>
</feature>
<evidence type="ECO:0000256" key="4">
    <source>
        <dbReference type="ARBA" id="ARBA00022692"/>
    </source>
</evidence>
<dbReference type="OrthoDB" id="9800416at2"/>
<evidence type="ECO:0000256" key="1">
    <source>
        <dbReference type="ARBA" id="ARBA00004651"/>
    </source>
</evidence>
<dbReference type="RefSeq" id="WP_108894136.1">
    <property type="nucleotide sequence ID" value="NZ_ONZF01000004.1"/>
</dbReference>
<feature type="transmembrane region" description="Helical" evidence="7">
    <location>
        <begin position="139"/>
        <end position="164"/>
    </location>
</feature>
<dbReference type="EMBL" id="ONZF01000004">
    <property type="protein sequence ID" value="SPJ24293.1"/>
    <property type="molecule type" value="Genomic_DNA"/>
</dbReference>
<dbReference type="InterPro" id="IPR005829">
    <property type="entry name" value="Sugar_transporter_CS"/>
</dbReference>
<organism evidence="9 10">
    <name type="scientific">Palleronia abyssalis</name>
    <dbReference type="NCBI Taxonomy" id="1501240"/>
    <lineage>
        <taxon>Bacteria</taxon>
        <taxon>Pseudomonadati</taxon>
        <taxon>Pseudomonadota</taxon>
        <taxon>Alphaproteobacteria</taxon>
        <taxon>Rhodobacterales</taxon>
        <taxon>Roseobacteraceae</taxon>
        <taxon>Palleronia</taxon>
    </lineage>
</organism>
<feature type="transmembrane region" description="Helical" evidence="7">
    <location>
        <begin position="12"/>
        <end position="32"/>
    </location>
</feature>
<feature type="transmembrane region" description="Helical" evidence="7">
    <location>
        <begin position="305"/>
        <end position="323"/>
    </location>
</feature>
<feature type="transmembrane region" description="Helical" evidence="7">
    <location>
        <begin position="280"/>
        <end position="299"/>
    </location>
</feature>
<name>A0A2R8BVZ0_9RHOB</name>
<feature type="transmembrane region" description="Helical" evidence="7">
    <location>
        <begin position="44"/>
        <end position="69"/>
    </location>
</feature>
<dbReference type="Gene3D" id="1.20.1250.20">
    <property type="entry name" value="MFS general substrate transporter like domains"/>
    <property type="match status" value="1"/>
</dbReference>
<evidence type="ECO:0000259" key="8">
    <source>
        <dbReference type="PROSITE" id="PS50850"/>
    </source>
</evidence>
<evidence type="ECO:0000256" key="5">
    <source>
        <dbReference type="ARBA" id="ARBA00022989"/>
    </source>
</evidence>
<dbReference type="AlphaFoldDB" id="A0A2R8BVZ0"/>
<keyword evidence="10" id="KW-1185">Reference proteome</keyword>
<dbReference type="PROSITE" id="PS00216">
    <property type="entry name" value="SUGAR_TRANSPORT_1"/>
    <property type="match status" value="1"/>
</dbReference>
<evidence type="ECO:0000256" key="7">
    <source>
        <dbReference type="SAM" id="Phobius"/>
    </source>
</evidence>
<dbReference type="SUPFAM" id="SSF103473">
    <property type="entry name" value="MFS general substrate transporter"/>
    <property type="match status" value="1"/>
</dbReference>
<dbReference type="GO" id="GO:0005886">
    <property type="term" value="C:plasma membrane"/>
    <property type="evidence" value="ECO:0007669"/>
    <property type="project" value="UniProtKB-SubCell"/>
</dbReference>
<keyword evidence="5 7" id="KW-1133">Transmembrane helix</keyword>
<keyword evidence="2" id="KW-0813">Transport</keyword>
<accession>A0A2R8BVZ0</accession>
<sequence length="397" mass="40782">MAATSTRADRAPWFPFIAGCFAFFTVMAGATVPTPLYPIYADTYGFSPIIITAIFAMYSAGVIGALLLTGPWSDQIGRKPLLLGGLALAFASGICFVAAQGLPLLLAARFLQGASVGIFTSAATLAVKEMAPESHPRIGAIGSTVANMGGLGMGSVIGGAVAAVAPDPLIFPYLFHLGMVVLATGLLWRAPEPIQTAENPKLRPQGLAVPSEVRGFFVPAAISAFAGFMICGFMGSITPSYLGQVLGFQGDHVAIGTVAGLIFLMSCFGQIAEDRLPEKMVLPIGMGVLTLGIAGITVGLAMVSLWALCAGIVVAGLGHGVAFKGGLSAIGRNSPEGQASAVTASYFTVAYVAISIPVLVVGALRMVIDLTPVSVMYAAASTILAALAFVLIRRRQQ</sequence>
<reference evidence="9 10" key="1">
    <citation type="submission" date="2018-03" db="EMBL/GenBank/DDBJ databases">
        <authorList>
            <person name="Keele B.F."/>
        </authorList>
    </citation>
    <scope>NUCLEOTIDE SEQUENCE [LARGE SCALE GENOMIC DNA]</scope>
    <source>
        <strain evidence="9 10">CECT 8504</strain>
    </source>
</reference>
<keyword evidence="4 7" id="KW-0812">Transmembrane</keyword>
<protein>
    <submittedName>
        <fullName evidence="9">Multidrug resistance protein MdtL</fullName>
    </submittedName>
</protein>
<dbReference type="Proteomes" id="UP000244912">
    <property type="component" value="Unassembled WGS sequence"/>
</dbReference>
<feature type="transmembrane region" description="Helical" evidence="7">
    <location>
        <begin position="249"/>
        <end position="268"/>
    </location>
</feature>
<keyword evidence="3" id="KW-1003">Cell membrane</keyword>
<evidence type="ECO:0000313" key="9">
    <source>
        <dbReference type="EMBL" id="SPJ24293.1"/>
    </source>
</evidence>
<dbReference type="Pfam" id="PF07690">
    <property type="entry name" value="MFS_1"/>
    <property type="match status" value="1"/>
</dbReference>
<dbReference type="InterPro" id="IPR036259">
    <property type="entry name" value="MFS_trans_sf"/>
</dbReference>